<gene>
    <name evidence="2" type="ORF">C1645_813076</name>
</gene>
<evidence type="ECO:0000313" key="3">
    <source>
        <dbReference type="Proteomes" id="UP000265703"/>
    </source>
</evidence>
<feature type="region of interest" description="Disordered" evidence="1">
    <location>
        <begin position="1"/>
        <end position="26"/>
    </location>
</feature>
<evidence type="ECO:0000313" key="2">
    <source>
        <dbReference type="EMBL" id="RIA98207.1"/>
    </source>
</evidence>
<proteinExistence type="predicted"/>
<reference evidence="2 3" key="1">
    <citation type="submission" date="2018-06" db="EMBL/GenBank/DDBJ databases">
        <title>Comparative genomics reveals the genomic features of Rhizophagus irregularis, R. cerebriforme, R. diaphanum and Gigaspora rosea, and their symbiotic lifestyle signature.</title>
        <authorList>
            <person name="Morin E."/>
            <person name="San Clemente H."/>
            <person name="Chen E.C.H."/>
            <person name="De La Providencia I."/>
            <person name="Hainaut M."/>
            <person name="Kuo A."/>
            <person name="Kohler A."/>
            <person name="Murat C."/>
            <person name="Tang N."/>
            <person name="Roy S."/>
            <person name="Loubradou J."/>
            <person name="Henrissat B."/>
            <person name="Grigoriev I.V."/>
            <person name="Corradi N."/>
            <person name="Roux C."/>
            <person name="Martin F.M."/>
        </authorList>
    </citation>
    <scope>NUCLEOTIDE SEQUENCE [LARGE SCALE GENOMIC DNA]</scope>
    <source>
        <strain evidence="2 3">DAOM 227022</strain>
    </source>
</reference>
<sequence>MDAPIVDLDLVKNESNSNNSSSSKRRSPVYRYFTFKPPKWHCNYCITRRRISELVKNDM</sequence>
<evidence type="ECO:0000256" key="1">
    <source>
        <dbReference type="SAM" id="MobiDB-lite"/>
    </source>
</evidence>
<name>A0A397TNZ9_9GLOM</name>
<protein>
    <submittedName>
        <fullName evidence="2">Uncharacterized protein</fullName>
    </submittedName>
</protein>
<dbReference type="EMBL" id="QKYT01000019">
    <property type="protein sequence ID" value="RIA98207.1"/>
    <property type="molecule type" value="Genomic_DNA"/>
</dbReference>
<feature type="compositionally biased region" description="Low complexity" evidence="1">
    <location>
        <begin position="13"/>
        <end position="22"/>
    </location>
</feature>
<dbReference type="Proteomes" id="UP000265703">
    <property type="component" value="Unassembled WGS sequence"/>
</dbReference>
<organism evidence="2 3">
    <name type="scientific">Glomus cerebriforme</name>
    <dbReference type="NCBI Taxonomy" id="658196"/>
    <lineage>
        <taxon>Eukaryota</taxon>
        <taxon>Fungi</taxon>
        <taxon>Fungi incertae sedis</taxon>
        <taxon>Mucoromycota</taxon>
        <taxon>Glomeromycotina</taxon>
        <taxon>Glomeromycetes</taxon>
        <taxon>Glomerales</taxon>
        <taxon>Glomeraceae</taxon>
        <taxon>Glomus</taxon>
    </lineage>
</organism>
<comment type="caution">
    <text evidence="2">The sequence shown here is derived from an EMBL/GenBank/DDBJ whole genome shotgun (WGS) entry which is preliminary data.</text>
</comment>
<accession>A0A397TNZ9</accession>
<keyword evidence="3" id="KW-1185">Reference proteome</keyword>
<dbReference type="AlphaFoldDB" id="A0A397TNZ9"/>